<comment type="similarity">
    <text evidence="1">Belongs to the IS150/IS1296 orfA family.</text>
</comment>
<dbReference type="PANTHER" id="PTHR33795:SF1">
    <property type="entry name" value="INSERTION ELEMENT IS150 PROTEIN INSJ"/>
    <property type="match status" value="1"/>
</dbReference>
<dbReference type="SUPFAM" id="SSF46689">
    <property type="entry name" value="Homeodomain-like"/>
    <property type="match status" value="2"/>
</dbReference>
<feature type="compositionally biased region" description="Basic and acidic residues" evidence="2">
    <location>
        <begin position="118"/>
        <end position="138"/>
    </location>
</feature>
<evidence type="ECO:0000313" key="4">
    <source>
        <dbReference type="EMBL" id="MET3617926.1"/>
    </source>
</evidence>
<gene>
    <name evidence="4" type="ORF">ABID14_001561</name>
</gene>
<protein>
    <submittedName>
        <fullName evidence="4">Transposase</fullName>
    </submittedName>
</protein>
<sequence>MSKYDYETKLKIVRENEQGYGRKYLSDKYGLKESTIENWIHLYKMYGEEALNKSMSKTNYTGEFKLSVLQYRKNHKLSYKETAEHFSIKNPSTIANWNRKYEECGFESLCGMVGNPKKKGDSDMHKDTNNPKKLNKSEREELIELRERNQYLEAENLYLKKLD</sequence>
<evidence type="ECO:0000259" key="3">
    <source>
        <dbReference type="Pfam" id="PF13518"/>
    </source>
</evidence>
<name>A0ABV2JAX5_9FIRM</name>
<dbReference type="EMBL" id="JBEPMA010000010">
    <property type="protein sequence ID" value="MET3617926.1"/>
    <property type="molecule type" value="Genomic_DNA"/>
</dbReference>
<feature type="domain" description="Insertion element IS150 protein InsJ-like helix-turn-helix" evidence="3">
    <location>
        <begin position="64"/>
        <end position="109"/>
    </location>
</feature>
<evidence type="ECO:0000256" key="2">
    <source>
        <dbReference type="SAM" id="MobiDB-lite"/>
    </source>
</evidence>
<dbReference type="RefSeq" id="WP_354368814.1">
    <property type="nucleotide sequence ID" value="NZ_JBEPMA010000010.1"/>
</dbReference>
<dbReference type="Proteomes" id="UP001549162">
    <property type="component" value="Unassembled WGS sequence"/>
</dbReference>
<keyword evidence="5" id="KW-1185">Reference proteome</keyword>
<feature type="non-terminal residue" evidence="4">
    <location>
        <position position="163"/>
    </location>
</feature>
<feature type="region of interest" description="Disordered" evidence="2">
    <location>
        <begin position="117"/>
        <end position="138"/>
    </location>
</feature>
<accession>A0ABV2JAX5</accession>
<dbReference type="InterPro" id="IPR036388">
    <property type="entry name" value="WH-like_DNA-bd_sf"/>
</dbReference>
<dbReference type="PANTHER" id="PTHR33795">
    <property type="entry name" value="INSERTION ELEMENT IS150 PROTEIN INSJ"/>
    <property type="match status" value="1"/>
</dbReference>
<reference evidence="4 5" key="1">
    <citation type="submission" date="2024-06" db="EMBL/GenBank/DDBJ databases">
        <title>Genomic Encyclopedia of Type Strains, Phase IV (KMG-IV): sequencing the most valuable type-strain genomes for metagenomic binning, comparative biology and taxonomic classification.</title>
        <authorList>
            <person name="Goeker M."/>
        </authorList>
    </citation>
    <scope>NUCLEOTIDE SEQUENCE [LARGE SCALE GENOMIC DNA]</scope>
    <source>
        <strain evidence="4 5">DSM 21460</strain>
    </source>
</reference>
<dbReference type="InterPro" id="IPR055247">
    <property type="entry name" value="InsJ-like_HTH"/>
</dbReference>
<evidence type="ECO:0000256" key="1">
    <source>
        <dbReference type="ARBA" id="ARBA00038232"/>
    </source>
</evidence>
<organism evidence="4 5">
    <name type="scientific">Peptoniphilus olsenii</name>
    <dbReference type="NCBI Taxonomy" id="411570"/>
    <lineage>
        <taxon>Bacteria</taxon>
        <taxon>Bacillati</taxon>
        <taxon>Bacillota</taxon>
        <taxon>Tissierellia</taxon>
        <taxon>Tissierellales</taxon>
        <taxon>Peptoniphilaceae</taxon>
        <taxon>Peptoniphilus</taxon>
    </lineage>
</organism>
<feature type="domain" description="Insertion element IS150 protein InsJ-like helix-turn-helix" evidence="3">
    <location>
        <begin position="9"/>
        <end position="53"/>
    </location>
</feature>
<comment type="caution">
    <text evidence="4">The sequence shown here is derived from an EMBL/GenBank/DDBJ whole genome shotgun (WGS) entry which is preliminary data.</text>
</comment>
<dbReference type="Pfam" id="PF13518">
    <property type="entry name" value="HTH_28"/>
    <property type="match status" value="2"/>
</dbReference>
<dbReference type="InterPro" id="IPR052057">
    <property type="entry name" value="IS150/IS1296_orfA-like"/>
</dbReference>
<dbReference type="InterPro" id="IPR009057">
    <property type="entry name" value="Homeodomain-like_sf"/>
</dbReference>
<proteinExistence type="inferred from homology"/>
<evidence type="ECO:0000313" key="5">
    <source>
        <dbReference type="Proteomes" id="UP001549162"/>
    </source>
</evidence>
<dbReference type="Gene3D" id="1.10.10.10">
    <property type="entry name" value="Winged helix-like DNA-binding domain superfamily/Winged helix DNA-binding domain"/>
    <property type="match status" value="2"/>
</dbReference>